<keyword evidence="2" id="KW-1185">Reference proteome</keyword>
<gene>
    <name evidence="1" type="ORF">OWV82_010331</name>
</gene>
<evidence type="ECO:0000313" key="1">
    <source>
        <dbReference type="EMBL" id="KAJ4718682.1"/>
    </source>
</evidence>
<proteinExistence type="predicted"/>
<dbReference type="Proteomes" id="UP001164539">
    <property type="component" value="Chromosome 5"/>
</dbReference>
<protein>
    <submittedName>
        <fullName evidence="1">Tubby protein</fullName>
    </submittedName>
</protein>
<name>A0ACC1Y6D9_MELAZ</name>
<comment type="caution">
    <text evidence="1">The sequence shown here is derived from an EMBL/GenBank/DDBJ whole genome shotgun (WGS) entry which is preliminary data.</text>
</comment>
<dbReference type="EMBL" id="CM051398">
    <property type="protein sequence ID" value="KAJ4718682.1"/>
    <property type="molecule type" value="Genomic_DNA"/>
</dbReference>
<sequence>MTGFKQTTFPRQSLYNSFYVNPLTDPKHGRSCSEGGEGEGEGEGGGGAAAAAAVFFSDNKENAVPNKEVNAANNIYNGDKENAAPTNGSVSSLQKQFSAVKSLSTNGSVDVPKQVTHFKSLSTGRVLKPSSLQFCMQMNEPDRAFGSNVWDPTDSENSSSLKIWDYSDSEAAPASSWSTLPNRALLCRPLLLDIGRCTCVIVKEASPPGLDGGQFYSLYTYEGQGRQNRKLAVAQHKRRNGKSKIVIAQNTRGIKSNSDDSFIGMVTSNLMGSKYLIRDQSSRLNAINKPSNPLLAVVKFMPTIATWTGSYRSMKAYIPKHQSMLQKGATQMSLADSKVQHINGLPKDWEGKIDKIHKLSSRIPHYNNISRQYELDFRDRGRAGLRIQSSVKNFQLTEENGKQTILQLGRVGKSKYVMDFRYPLTGYQAFCICLASIDSKLCCTI</sequence>
<accession>A0ACC1Y6D9</accession>
<evidence type="ECO:0000313" key="2">
    <source>
        <dbReference type="Proteomes" id="UP001164539"/>
    </source>
</evidence>
<organism evidence="1 2">
    <name type="scientific">Melia azedarach</name>
    <name type="common">Chinaberry tree</name>
    <dbReference type="NCBI Taxonomy" id="155640"/>
    <lineage>
        <taxon>Eukaryota</taxon>
        <taxon>Viridiplantae</taxon>
        <taxon>Streptophyta</taxon>
        <taxon>Embryophyta</taxon>
        <taxon>Tracheophyta</taxon>
        <taxon>Spermatophyta</taxon>
        <taxon>Magnoliopsida</taxon>
        <taxon>eudicotyledons</taxon>
        <taxon>Gunneridae</taxon>
        <taxon>Pentapetalae</taxon>
        <taxon>rosids</taxon>
        <taxon>malvids</taxon>
        <taxon>Sapindales</taxon>
        <taxon>Meliaceae</taxon>
        <taxon>Melia</taxon>
    </lineage>
</organism>
<reference evidence="1 2" key="1">
    <citation type="journal article" date="2023" name="Science">
        <title>Complex scaffold remodeling in plant triterpene biosynthesis.</title>
        <authorList>
            <person name="De La Pena R."/>
            <person name="Hodgson H."/>
            <person name="Liu J.C."/>
            <person name="Stephenson M.J."/>
            <person name="Martin A.C."/>
            <person name="Owen C."/>
            <person name="Harkess A."/>
            <person name="Leebens-Mack J."/>
            <person name="Jimenez L.E."/>
            <person name="Osbourn A."/>
            <person name="Sattely E.S."/>
        </authorList>
    </citation>
    <scope>NUCLEOTIDE SEQUENCE [LARGE SCALE GENOMIC DNA]</scope>
    <source>
        <strain evidence="2">cv. JPN11</strain>
        <tissue evidence="1">Leaf</tissue>
    </source>
</reference>